<keyword evidence="4" id="KW-0862">Zinc</keyword>
<evidence type="ECO:0000256" key="7">
    <source>
        <dbReference type="SAM" id="MobiDB-lite"/>
    </source>
</evidence>
<accession>A0AAV5EJV9</accession>
<dbReference type="SMART" id="SM00259">
    <property type="entry name" value="ZnF_A20"/>
    <property type="match status" value="1"/>
</dbReference>
<comment type="function">
    <text evidence="1">May be involved in environmental stress response.</text>
</comment>
<proteinExistence type="predicted"/>
<keyword evidence="11" id="KW-1185">Reference proteome</keyword>
<dbReference type="PANTHER" id="PTHR10634:SF98">
    <property type="entry name" value="ZINC FINGER A20 AND AN1 DOMAIN-CONTAINING STRESS-ASSOCIATED PROTEIN 3"/>
    <property type="match status" value="1"/>
</dbReference>
<reference evidence="10" key="2">
    <citation type="submission" date="2021-12" db="EMBL/GenBank/DDBJ databases">
        <title>Resequencing data analysis of finger millet.</title>
        <authorList>
            <person name="Hatakeyama M."/>
            <person name="Aluri S."/>
            <person name="Balachadran M.T."/>
            <person name="Sivarajan S.R."/>
            <person name="Poveda L."/>
            <person name="Shimizu-Inatsugi R."/>
            <person name="Schlapbach R."/>
            <person name="Sreeman S.M."/>
            <person name="Shimizu K.K."/>
        </authorList>
    </citation>
    <scope>NUCLEOTIDE SEQUENCE</scope>
</reference>
<evidence type="ECO:0000256" key="2">
    <source>
        <dbReference type="ARBA" id="ARBA00022723"/>
    </source>
</evidence>
<dbReference type="PROSITE" id="PS51039">
    <property type="entry name" value="ZF_AN1"/>
    <property type="match status" value="1"/>
</dbReference>
<keyword evidence="3 6" id="KW-0863">Zinc-finger</keyword>
<evidence type="ECO:0000256" key="5">
    <source>
        <dbReference type="ARBA" id="ARBA00023016"/>
    </source>
</evidence>
<feature type="compositionally biased region" description="Basic residues" evidence="7">
    <location>
        <begin position="14"/>
        <end position="23"/>
    </location>
</feature>
<evidence type="ECO:0000256" key="4">
    <source>
        <dbReference type="ARBA" id="ARBA00022833"/>
    </source>
</evidence>
<dbReference type="InterPro" id="IPR002653">
    <property type="entry name" value="Znf_A20"/>
</dbReference>
<feature type="region of interest" description="Disordered" evidence="7">
    <location>
        <begin position="102"/>
        <end position="127"/>
    </location>
</feature>
<dbReference type="SMART" id="SM00154">
    <property type="entry name" value="ZnF_AN1"/>
    <property type="match status" value="1"/>
</dbReference>
<feature type="region of interest" description="Disordered" evidence="7">
    <location>
        <begin position="1"/>
        <end position="23"/>
    </location>
</feature>
<evidence type="ECO:0000313" key="10">
    <source>
        <dbReference type="EMBL" id="GJN23057.1"/>
    </source>
</evidence>
<evidence type="ECO:0000259" key="8">
    <source>
        <dbReference type="PROSITE" id="PS51036"/>
    </source>
</evidence>
<dbReference type="InterPro" id="IPR050652">
    <property type="entry name" value="AN1_A20_ZnFinger"/>
</dbReference>
<dbReference type="Pfam" id="PF01754">
    <property type="entry name" value="zf-A20"/>
    <property type="match status" value="1"/>
</dbReference>
<evidence type="ECO:0000313" key="11">
    <source>
        <dbReference type="Proteomes" id="UP001054889"/>
    </source>
</evidence>
<evidence type="ECO:0000256" key="6">
    <source>
        <dbReference type="PROSITE-ProRule" id="PRU00449"/>
    </source>
</evidence>
<dbReference type="GO" id="GO:0008270">
    <property type="term" value="F:zinc ion binding"/>
    <property type="evidence" value="ECO:0007669"/>
    <property type="project" value="UniProtKB-KW"/>
</dbReference>
<name>A0AAV5EJV9_ELECO</name>
<reference evidence="10" key="1">
    <citation type="journal article" date="2018" name="DNA Res.">
        <title>Multiple hybrid de novo genome assembly of finger millet, an orphan allotetraploid crop.</title>
        <authorList>
            <person name="Hatakeyama M."/>
            <person name="Aluri S."/>
            <person name="Balachadran M.T."/>
            <person name="Sivarajan S.R."/>
            <person name="Patrignani A."/>
            <person name="Gruter S."/>
            <person name="Poveda L."/>
            <person name="Shimizu-Inatsugi R."/>
            <person name="Baeten J."/>
            <person name="Francoijs K.J."/>
            <person name="Nataraja K.N."/>
            <person name="Reddy Y.A.N."/>
            <person name="Phadnis S."/>
            <person name="Ravikumar R.L."/>
            <person name="Schlapbach R."/>
            <person name="Sreeman S.M."/>
            <person name="Shimizu K.K."/>
        </authorList>
    </citation>
    <scope>NUCLEOTIDE SEQUENCE</scope>
</reference>
<dbReference type="AlphaFoldDB" id="A0AAV5EJV9"/>
<protein>
    <submittedName>
        <fullName evidence="10">Uncharacterized protein</fullName>
    </submittedName>
</protein>
<dbReference type="GO" id="GO:0003677">
    <property type="term" value="F:DNA binding"/>
    <property type="evidence" value="ECO:0007669"/>
    <property type="project" value="InterPro"/>
</dbReference>
<organism evidence="10 11">
    <name type="scientific">Eleusine coracana subsp. coracana</name>
    <dbReference type="NCBI Taxonomy" id="191504"/>
    <lineage>
        <taxon>Eukaryota</taxon>
        <taxon>Viridiplantae</taxon>
        <taxon>Streptophyta</taxon>
        <taxon>Embryophyta</taxon>
        <taxon>Tracheophyta</taxon>
        <taxon>Spermatophyta</taxon>
        <taxon>Magnoliopsida</taxon>
        <taxon>Liliopsida</taxon>
        <taxon>Poales</taxon>
        <taxon>Poaceae</taxon>
        <taxon>PACMAD clade</taxon>
        <taxon>Chloridoideae</taxon>
        <taxon>Cynodonteae</taxon>
        <taxon>Eleusininae</taxon>
        <taxon>Eleusine</taxon>
    </lineage>
</organism>
<dbReference type="PANTHER" id="PTHR10634">
    <property type="entry name" value="AN1-TYPE ZINC FINGER PROTEIN"/>
    <property type="match status" value="1"/>
</dbReference>
<keyword evidence="2" id="KW-0479">Metal-binding</keyword>
<dbReference type="Pfam" id="PF01428">
    <property type="entry name" value="zf-AN1"/>
    <property type="match status" value="1"/>
</dbReference>
<dbReference type="InterPro" id="IPR000058">
    <property type="entry name" value="Znf_AN1"/>
</dbReference>
<dbReference type="Proteomes" id="UP001054889">
    <property type="component" value="Unassembled WGS sequence"/>
</dbReference>
<feature type="compositionally biased region" description="Polar residues" evidence="7">
    <location>
        <begin position="1"/>
        <end position="11"/>
    </location>
</feature>
<evidence type="ECO:0000256" key="3">
    <source>
        <dbReference type="ARBA" id="ARBA00022771"/>
    </source>
</evidence>
<feature type="domain" description="A20-type" evidence="8">
    <location>
        <begin position="22"/>
        <end position="56"/>
    </location>
</feature>
<keyword evidence="5" id="KW-0346">Stress response</keyword>
<dbReference type="EMBL" id="BQKI01000076">
    <property type="protein sequence ID" value="GJN23057.1"/>
    <property type="molecule type" value="Genomic_DNA"/>
</dbReference>
<evidence type="ECO:0000259" key="9">
    <source>
        <dbReference type="PROSITE" id="PS51039"/>
    </source>
</evidence>
<comment type="caution">
    <text evidence="10">The sequence shown here is derived from an EMBL/GenBank/DDBJ whole genome shotgun (WGS) entry which is preliminary data.</text>
</comment>
<dbReference type="SUPFAM" id="SSF57716">
    <property type="entry name" value="Glucocorticoid receptor-like (DNA-binding domain)"/>
    <property type="match status" value="1"/>
</dbReference>
<dbReference type="InterPro" id="IPR035896">
    <property type="entry name" value="AN1-like_Znf"/>
</dbReference>
<sequence>MFQAASYTPGYQSRRVRGKDRLHPTRRCTNGCGFFGTAANSGMCSKCFRDSHPAGADHQETKPDRAASVFAAVSSSPPLKKKIKTSVPAAIGSSSSDAAAAAVDDTSSSAANTTQQKQQEEEDLAKKTATKTANRCMTCRKKVGLTVFQYRCGETFCGSHRYADAHACGFDYKAAGREQIAKQNPLVVAAKLAKI</sequence>
<dbReference type="PROSITE" id="PS51036">
    <property type="entry name" value="ZF_A20"/>
    <property type="match status" value="1"/>
</dbReference>
<dbReference type="Gene3D" id="4.10.1110.10">
    <property type="entry name" value="AN1-like Zinc finger"/>
    <property type="match status" value="1"/>
</dbReference>
<feature type="domain" description="AN1-type" evidence="9">
    <location>
        <begin position="130"/>
        <end position="176"/>
    </location>
</feature>
<dbReference type="FunFam" id="4.10.1110.10:FF:000001">
    <property type="entry name" value="Zinc finger AN1-type containing 6"/>
    <property type="match status" value="1"/>
</dbReference>
<gene>
    <name evidence="10" type="primary">gb10674</name>
    <name evidence="10" type="ORF">PR202_gb10674</name>
</gene>
<feature type="compositionally biased region" description="Low complexity" evidence="7">
    <location>
        <begin position="102"/>
        <end position="111"/>
    </location>
</feature>
<evidence type="ECO:0000256" key="1">
    <source>
        <dbReference type="ARBA" id="ARBA00003732"/>
    </source>
</evidence>
<dbReference type="SUPFAM" id="SSF118310">
    <property type="entry name" value="AN1-like Zinc finger"/>
    <property type="match status" value="1"/>
</dbReference>
<dbReference type="Gene3D" id="1.20.5.4770">
    <property type="match status" value="1"/>
</dbReference>